<evidence type="ECO:0000256" key="10">
    <source>
        <dbReference type="SAM" id="MobiDB-lite"/>
    </source>
</evidence>
<dbReference type="InterPro" id="IPR031404">
    <property type="entry name" value="Rrt14"/>
</dbReference>
<keyword evidence="5 8" id="KW-0805">Transcription regulation</keyword>
<evidence type="ECO:0000256" key="7">
    <source>
        <dbReference type="ARBA" id="ARBA00023242"/>
    </source>
</evidence>
<dbReference type="FunCoup" id="G8YKS7">
    <property type="interactions" value="429"/>
</dbReference>
<dbReference type="EMBL" id="FO082054">
    <property type="protein sequence ID" value="CCE88661.1"/>
    <property type="molecule type" value="Genomic_DNA"/>
</dbReference>
<comment type="similarity">
    <text evidence="3 8">Belongs to the RRT14 family.</text>
</comment>
<evidence type="ECO:0000313" key="11">
    <source>
        <dbReference type="EMBL" id="CCE88661.1"/>
    </source>
</evidence>
<comment type="subcellular location">
    <subcellularLocation>
        <location evidence="2 8">Nucleus</location>
        <location evidence="2 8">Nucleolus</location>
    </subcellularLocation>
</comment>
<gene>
    <name evidence="11" type="primary">Piso0_001437</name>
    <name evidence="8" type="synonym">RRT14</name>
    <name evidence="11" type="ORF">GNLVRS01_PISO0F06385g</name>
</gene>
<dbReference type="OrthoDB" id="4069371at2759"/>
<reference evidence="11 12" key="1">
    <citation type="journal article" date="2012" name="G3 (Bethesda)">
        <title>Pichia sorbitophila, an interspecies yeast hybrid reveals early steps of genome resolution following polyploidization.</title>
        <authorList>
            <person name="Leh Louis V."/>
            <person name="Despons L."/>
            <person name="Friedrich A."/>
            <person name="Martin T."/>
            <person name="Durrens P."/>
            <person name="Casaregola S."/>
            <person name="Neuveglise C."/>
            <person name="Fairhead C."/>
            <person name="Marck C."/>
            <person name="Cruz J.A."/>
            <person name="Straub M.L."/>
            <person name="Kugler V."/>
            <person name="Sacerdot C."/>
            <person name="Uzunov Z."/>
            <person name="Thierry A."/>
            <person name="Weiss S."/>
            <person name="Bleykasten C."/>
            <person name="De Montigny J."/>
            <person name="Jacques N."/>
            <person name="Jung P."/>
            <person name="Lemaire M."/>
            <person name="Mallet S."/>
            <person name="Morel G."/>
            <person name="Richard G.F."/>
            <person name="Sarkar A."/>
            <person name="Savel G."/>
            <person name="Schacherer J."/>
            <person name="Seret M.L."/>
            <person name="Talla E."/>
            <person name="Samson G."/>
            <person name="Jubin C."/>
            <person name="Poulain J."/>
            <person name="Vacherie B."/>
            <person name="Barbe V."/>
            <person name="Pelletier E."/>
            <person name="Sherman D.J."/>
            <person name="Westhof E."/>
            <person name="Weissenbach J."/>
            <person name="Baret P.V."/>
            <person name="Wincker P."/>
            <person name="Gaillardin C."/>
            <person name="Dujon B."/>
            <person name="Souciet J.L."/>
        </authorList>
    </citation>
    <scope>NUCLEOTIDE SEQUENCE [LARGE SCALE GENOMIC DNA]</scope>
    <source>
        <strain evidence="12">ATCC MYA-4447 / BCRC 22081 / CBS 7064 / NBRC 10061 / NRRL Y-12695</strain>
    </source>
</reference>
<accession>G8YKS7</accession>
<evidence type="ECO:0000256" key="6">
    <source>
        <dbReference type="ARBA" id="ARBA00023163"/>
    </source>
</evidence>
<keyword evidence="7 8" id="KW-0539">Nucleus</keyword>
<protein>
    <recommendedName>
        <fullName evidence="4 8">Regulator of rDNA transcription 14</fullName>
    </recommendedName>
</protein>
<name>G8YKS7_PICSO</name>
<evidence type="ECO:0000256" key="5">
    <source>
        <dbReference type="ARBA" id="ARBA00023015"/>
    </source>
</evidence>
<dbReference type="STRING" id="559304.G8YKS7"/>
<dbReference type="HOGENOM" id="CLU_095038_0_0_1"/>
<dbReference type="GO" id="GO:0005730">
    <property type="term" value="C:nucleolus"/>
    <property type="evidence" value="ECO:0007669"/>
    <property type="project" value="UniProtKB-SubCell"/>
</dbReference>
<dbReference type="InParanoid" id="G8YKS7"/>
<keyword evidence="6 8" id="KW-0804">Transcription</keyword>
<dbReference type="Pfam" id="PF17075">
    <property type="entry name" value="RRT14"/>
    <property type="match status" value="1"/>
</dbReference>
<evidence type="ECO:0000256" key="8">
    <source>
        <dbReference type="RuleBase" id="RU362137"/>
    </source>
</evidence>
<dbReference type="eggNOG" id="ENOG502S1G1">
    <property type="taxonomic scope" value="Eukaryota"/>
</dbReference>
<dbReference type="Proteomes" id="UP000005222">
    <property type="component" value="Chromosome F"/>
</dbReference>
<evidence type="ECO:0000256" key="1">
    <source>
        <dbReference type="ARBA" id="ARBA00002711"/>
    </source>
</evidence>
<evidence type="ECO:0000256" key="4">
    <source>
        <dbReference type="ARBA" id="ARBA00014115"/>
    </source>
</evidence>
<evidence type="ECO:0000256" key="2">
    <source>
        <dbReference type="ARBA" id="ARBA00004604"/>
    </source>
</evidence>
<evidence type="ECO:0000313" key="12">
    <source>
        <dbReference type="Proteomes" id="UP000005222"/>
    </source>
</evidence>
<feature type="region of interest" description="Disordered" evidence="10">
    <location>
        <begin position="38"/>
        <end position="74"/>
    </location>
</feature>
<keyword evidence="12" id="KW-1185">Reference proteome</keyword>
<dbReference type="AlphaFoldDB" id="G8YKS7"/>
<feature type="compositionally biased region" description="Basic and acidic residues" evidence="10">
    <location>
        <begin position="107"/>
        <end position="118"/>
    </location>
</feature>
<feature type="coiled-coil region" evidence="9">
    <location>
        <begin position="124"/>
        <end position="151"/>
    </location>
</feature>
<evidence type="ECO:0000256" key="3">
    <source>
        <dbReference type="ARBA" id="ARBA00007142"/>
    </source>
</evidence>
<keyword evidence="9" id="KW-0175">Coiled coil</keyword>
<comment type="function">
    <text evidence="1 8">Involved in ribosome biogenesis, probably through modulation of rDNA transcription.</text>
</comment>
<dbReference type="OMA" id="LNNTKQV"/>
<feature type="region of interest" description="Disordered" evidence="10">
    <location>
        <begin position="87"/>
        <end position="118"/>
    </location>
</feature>
<evidence type="ECO:0000256" key="9">
    <source>
        <dbReference type="SAM" id="Coils"/>
    </source>
</evidence>
<proteinExistence type="inferred from homology"/>
<sequence>MSSGLCQDPGALLGRVHGGPQKVSSWCRSHVARDFFGLGHRGRKDGAEKTGSLEQRTGGSMSSFASSRSKKQTNDTVNKMLGDLLPGTAMGSDGSAKSRPAAQALSREIEHDKLSKEQILQRHRLRKLQKKKELQKTRRAAEENRKLEKQAKYELIKKHKEQGTLREEEEKYLNKLVKRNIRNIQKASEVDDEEIDSEIKRLRKEILGWEKEREDRRKVDKRKKKAFNEKIKKGVISYPGLTPGLAPVGLEDSDDE</sequence>
<organism evidence="11 12">
    <name type="scientific">Pichia sorbitophila (strain ATCC MYA-4447 / BCRC 22081 / CBS 7064 / NBRC 10061 / NRRL Y-12695)</name>
    <name type="common">Hybrid yeast</name>
    <dbReference type="NCBI Taxonomy" id="559304"/>
    <lineage>
        <taxon>Eukaryota</taxon>
        <taxon>Fungi</taxon>
        <taxon>Dikarya</taxon>
        <taxon>Ascomycota</taxon>
        <taxon>Saccharomycotina</taxon>
        <taxon>Pichiomycetes</taxon>
        <taxon>Debaryomycetaceae</taxon>
        <taxon>Millerozyma</taxon>
    </lineage>
</organism>